<dbReference type="AlphaFoldDB" id="A0A8S3JS41"/>
<proteinExistence type="predicted"/>
<reference evidence="1" key="1">
    <citation type="submission" date="2021-02" db="EMBL/GenBank/DDBJ databases">
        <authorList>
            <person name="Nowell W R."/>
        </authorList>
    </citation>
    <scope>NUCLEOTIDE SEQUENCE</scope>
</reference>
<feature type="non-terminal residue" evidence="1">
    <location>
        <position position="1"/>
    </location>
</feature>
<protein>
    <submittedName>
        <fullName evidence="1">Uncharacterized protein</fullName>
    </submittedName>
</protein>
<sequence>MASNQEDYFEQLESLQEHSQDVDKIFDCVQLSMEKSDPLEVRYGTLLTTLQQ</sequence>
<accession>A0A8S3JS41</accession>
<dbReference type="EMBL" id="CAJOBI010349671">
    <property type="protein sequence ID" value="CAF5220360.1"/>
    <property type="molecule type" value="Genomic_DNA"/>
</dbReference>
<comment type="caution">
    <text evidence="1">The sequence shown here is derived from an EMBL/GenBank/DDBJ whole genome shotgun (WGS) entry which is preliminary data.</text>
</comment>
<organism evidence="1 2">
    <name type="scientific">Rotaria magnacalcarata</name>
    <dbReference type="NCBI Taxonomy" id="392030"/>
    <lineage>
        <taxon>Eukaryota</taxon>
        <taxon>Metazoa</taxon>
        <taxon>Spiralia</taxon>
        <taxon>Gnathifera</taxon>
        <taxon>Rotifera</taxon>
        <taxon>Eurotatoria</taxon>
        <taxon>Bdelloidea</taxon>
        <taxon>Philodinida</taxon>
        <taxon>Philodinidae</taxon>
        <taxon>Rotaria</taxon>
    </lineage>
</organism>
<dbReference type="Proteomes" id="UP000676336">
    <property type="component" value="Unassembled WGS sequence"/>
</dbReference>
<evidence type="ECO:0000313" key="1">
    <source>
        <dbReference type="EMBL" id="CAF5220360.1"/>
    </source>
</evidence>
<gene>
    <name evidence="1" type="ORF">SMN809_LOCUS81859</name>
</gene>
<evidence type="ECO:0000313" key="2">
    <source>
        <dbReference type="Proteomes" id="UP000676336"/>
    </source>
</evidence>
<name>A0A8S3JS41_9BILA</name>